<dbReference type="SMART" id="SM00835">
    <property type="entry name" value="Cupin_1"/>
    <property type="match status" value="1"/>
</dbReference>
<dbReference type="PRINTS" id="PR00439">
    <property type="entry name" value="11SGLOBULIN"/>
</dbReference>
<dbReference type="PANTHER" id="PTHR31189">
    <property type="entry name" value="OS03G0336100 PROTEIN-RELATED"/>
    <property type="match status" value="1"/>
</dbReference>
<dbReference type="OrthoDB" id="336321at2759"/>
<comment type="similarity">
    <text evidence="1">Belongs to the 11S seed storage protein (globulins) family.</text>
</comment>
<dbReference type="SUPFAM" id="SSF51182">
    <property type="entry name" value="RmlC-like cupins"/>
    <property type="match status" value="1"/>
</dbReference>
<evidence type="ECO:0000256" key="1">
    <source>
        <dbReference type="ARBA" id="ARBA00007178"/>
    </source>
</evidence>
<keyword evidence="2" id="KW-0732">Signal</keyword>
<evidence type="ECO:0000256" key="3">
    <source>
        <dbReference type="ARBA" id="ARBA00022761"/>
    </source>
</evidence>
<evidence type="ECO:0000256" key="4">
    <source>
        <dbReference type="ARBA" id="ARBA00023129"/>
    </source>
</evidence>
<organism evidence="7 8">
    <name type="scientific">Hibiscus trionum</name>
    <name type="common">Flower of an hour</name>
    <dbReference type="NCBI Taxonomy" id="183268"/>
    <lineage>
        <taxon>Eukaryota</taxon>
        <taxon>Viridiplantae</taxon>
        <taxon>Streptophyta</taxon>
        <taxon>Embryophyta</taxon>
        <taxon>Tracheophyta</taxon>
        <taxon>Spermatophyta</taxon>
        <taxon>Magnoliopsida</taxon>
        <taxon>eudicotyledons</taxon>
        <taxon>Gunneridae</taxon>
        <taxon>Pentapetalae</taxon>
        <taxon>rosids</taxon>
        <taxon>malvids</taxon>
        <taxon>Malvales</taxon>
        <taxon>Malvaceae</taxon>
        <taxon>Malvoideae</taxon>
        <taxon>Hibiscus</taxon>
    </lineage>
</organism>
<evidence type="ECO:0000256" key="5">
    <source>
        <dbReference type="ARBA" id="ARBA00023157"/>
    </source>
</evidence>
<keyword evidence="3" id="KW-0758">Storage protein</keyword>
<dbReference type="Pfam" id="PF00190">
    <property type="entry name" value="Cupin_1"/>
    <property type="match status" value="1"/>
</dbReference>
<dbReference type="InterPro" id="IPR006044">
    <property type="entry name" value="11S_seedstore_pln"/>
</dbReference>
<proteinExistence type="inferred from homology"/>
<dbReference type="InterPro" id="IPR050253">
    <property type="entry name" value="Seed_Storage-Functional"/>
</dbReference>
<sequence length="180" mass="19671">MPEPKADHRKGMSLNCEEAPLDTDIKDASNAVVLNTKNPHLVSQVGLGADLVMLEGNAMCSSGFSCDSALQVTYIVWESGHLQVVGLDVKRVLETIVKAGNLLIVPRFYVVSKIADPEGLSWFSVITTPNPMFTHLVGSIRACKAISPEFLQAAFKVPSETEKVFRSKRTNDVIFFPPPK</sequence>
<dbReference type="CDD" id="cd02243">
    <property type="entry name" value="cupin_11S_legumin_C"/>
    <property type="match status" value="1"/>
</dbReference>
<dbReference type="AlphaFoldDB" id="A0A9W7JC33"/>
<keyword evidence="4" id="KW-0708">Seed storage protein</keyword>
<dbReference type="Gene3D" id="2.60.120.10">
    <property type="entry name" value="Jelly Rolls"/>
    <property type="match status" value="1"/>
</dbReference>
<gene>
    <name evidence="7" type="ORF">HRI_004898400</name>
</gene>
<keyword evidence="8" id="KW-1185">Reference proteome</keyword>
<evidence type="ECO:0000256" key="2">
    <source>
        <dbReference type="ARBA" id="ARBA00022729"/>
    </source>
</evidence>
<dbReference type="Proteomes" id="UP001165190">
    <property type="component" value="Unassembled WGS sequence"/>
</dbReference>
<dbReference type="GO" id="GO:0010431">
    <property type="term" value="P:seed maturation"/>
    <property type="evidence" value="ECO:0007669"/>
    <property type="project" value="UniProtKB-ARBA"/>
</dbReference>
<evidence type="ECO:0000313" key="7">
    <source>
        <dbReference type="EMBL" id="GMJ12292.1"/>
    </source>
</evidence>
<dbReference type="GO" id="GO:0045735">
    <property type="term" value="F:nutrient reservoir activity"/>
    <property type="evidence" value="ECO:0007669"/>
    <property type="project" value="UniProtKB-KW"/>
</dbReference>
<name>A0A9W7JC33_HIBTR</name>
<reference evidence="7" key="1">
    <citation type="submission" date="2023-05" db="EMBL/GenBank/DDBJ databases">
        <title>Genome and transcriptome analyses reveal genes involved in the formation of fine ridges on petal epidermal cells in Hibiscus trionum.</title>
        <authorList>
            <person name="Koshimizu S."/>
            <person name="Masuda S."/>
            <person name="Ishii T."/>
            <person name="Shirasu K."/>
            <person name="Hoshino A."/>
            <person name="Arita M."/>
        </authorList>
    </citation>
    <scope>NUCLEOTIDE SEQUENCE</scope>
    <source>
        <strain evidence="7">Hamamatsu line</strain>
    </source>
</reference>
<dbReference type="PANTHER" id="PTHR31189:SF62">
    <property type="entry name" value="OS01G0976200 PROTEIN"/>
    <property type="match status" value="1"/>
</dbReference>
<dbReference type="InterPro" id="IPR011051">
    <property type="entry name" value="RmlC_Cupin_sf"/>
</dbReference>
<accession>A0A9W7JC33</accession>
<evidence type="ECO:0000313" key="8">
    <source>
        <dbReference type="Proteomes" id="UP001165190"/>
    </source>
</evidence>
<keyword evidence="5" id="KW-1015">Disulfide bond</keyword>
<dbReference type="InterPro" id="IPR014710">
    <property type="entry name" value="RmlC-like_jellyroll"/>
</dbReference>
<feature type="domain" description="Cupin type-1" evidence="6">
    <location>
        <begin position="23"/>
        <end position="163"/>
    </location>
</feature>
<protein>
    <recommendedName>
        <fullName evidence="6">Cupin type-1 domain-containing protein</fullName>
    </recommendedName>
</protein>
<dbReference type="EMBL" id="BSYR01000063">
    <property type="protein sequence ID" value="GMJ12292.1"/>
    <property type="molecule type" value="Genomic_DNA"/>
</dbReference>
<comment type="caution">
    <text evidence="7">The sequence shown here is derived from an EMBL/GenBank/DDBJ whole genome shotgun (WGS) entry which is preliminary data.</text>
</comment>
<dbReference type="InterPro" id="IPR006045">
    <property type="entry name" value="Cupin_1"/>
</dbReference>
<evidence type="ECO:0000259" key="6">
    <source>
        <dbReference type="SMART" id="SM00835"/>
    </source>
</evidence>